<dbReference type="EMBL" id="MN739512">
    <property type="protein sequence ID" value="QHT09481.1"/>
    <property type="molecule type" value="Genomic_DNA"/>
</dbReference>
<accession>A0A6C0CYT4</accession>
<organism evidence="1">
    <name type="scientific">viral metagenome</name>
    <dbReference type="NCBI Taxonomy" id="1070528"/>
    <lineage>
        <taxon>unclassified sequences</taxon>
        <taxon>metagenomes</taxon>
        <taxon>organismal metagenomes</taxon>
    </lineage>
</organism>
<reference evidence="1" key="1">
    <citation type="journal article" date="2020" name="Nature">
        <title>Giant virus diversity and host interactions through global metagenomics.</title>
        <authorList>
            <person name="Schulz F."/>
            <person name="Roux S."/>
            <person name="Paez-Espino D."/>
            <person name="Jungbluth S."/>
            <person name="Walsh D.A."/>
            <person name="Denef V.J."/>
            <person name="McMahon K.D."/>
            <person name="Konstantinidis K.T."/>
            <person name="Eloe-Fadrosh E.A."/>
            <person name="Kyrpides N.C."/>
            <person name="Woyke T."/>
        </authorList>
    </citation>
    <scope>NUCLEOTIDE SEQUENCE</scope>
    <source>
        <strain evidence="1">GVMAG-M-3300023174-102</strain>
    </source>
</reference>
<evidence type="ECO:0000313" key="1">
    <source>
        <dbReference type="EMBL" id="QHT09481.1"/>
    </source>
</evidence>
<name>A0A6C0CYT4_9ZZZZ</name>
<proteinExistence type="predicted"/>
<sequence length="133" mass="15786">MESEPVLTTTSILDSEYVEPNRPISQNELLEMRNNLYRTLRLSKVRAEHGKCGHFYFVHKNSKKELEILKTKDSDSGKCSVCWKQYNMNNKDLKGKAVSLTNTYCNTFFTDPEYMTYRKVDLETVFYQWLYEK</sequence>
<dbReference type="AlphaFoldDB" id="A0A6C0CYT4"/>
<protein>
    <submittedName>
        <fullName evidence="1">Uncharacterized protein</fullName>
    </submittedName>
</protein>